<evidence type="ECO:0000256" key="3">
    <source>
        <dbReference type="ARBA" id="ARBA00022490"/>
    </source>
</evidence>
<dbReference type="EC" id="3.4.11.5" evidence="2"/>
<keyword evidence="4 8" id="KW-0378">Hydrolase</keyword>
<keyword evidence="6" id="KW-0812">Transmembrane</keyword>
<evidence type="ECO:0000256" key="4">
    <source>
        <dbReference type="ARBA" id="ARBA00022801"/>
    </source>
</evidence>
<keyword evidence="6" id="KW-1133">Transmembrane helix</keyword>
<evidence type="ECO:0000259" key="7">
    <source>
        <dbReference type="Pfam" id="PF12146"/>
    </source>
</evidence>
<dbReference type="GO" id="GO:0016787">
    <property type="term" value="F:hydrolase activity"/>
    <property type="evidence" value="ECO:0007669"/>
    <property type="project" value="UniProtKB-KW"/>
</dbReference>
<dbReference type="InterPro" id="IPR002410">
    <property type="entry name" value="Peptidase_S33"/>
</dbReference>
<dbReference type="PANTHER" id="PTHR43722">
    <property type="entry name" value="PROLINE IMINOPEPTIDASE"/>
    <property type="match status" value="1"/>
</dbReference>
<keyword evidence="3" id="KW-0963">Cytoplasm</keyword>
<feature type="transmembrane region" description="Helical" evidence="6">
    <location>
        <begin position="53"/>
        <end position="74"/>
    </location>
</feature>
<organism evidence="8 9">
    <name type="scientific">Phormidium pseudopriestleyi FRX01</name>
    <dbReference type="NCBI Taxonomy" id="1759528"/>
    <lineage>
        <taxon>Bacteria</taxon>
        <taxon>Bacillati</taxon>
        <taxon>Cyanobacteriota</taxon>
        <taxon>Cyanophyceae</taxon>
        <taxon>Oscillatoriophycideae</taxon>
        <taxon>Oscillatoriales</taxon>
        <taxon>Oscillatoriaceae</taxon>
        <taxon>Phormidium</taxon>
    </lineage>
</organism>
<proteinExistence type="predicted"/>
<dbReference type="SUPFAM" id="SSF53474">
    <property type="entry name" value="alpha/beta-Hydrolases"/>
    <property type="match status" value="1"/>
</dbReference>
<dbReference type="InterPro" id="IPR029058">
    <property type="entry name" value="AB_hydrolase_fold"/>
</dbReference>
<feature type="transmembrane region" description="Helical" evidence="6">
    <location>
        <begin position="163"/>
        <end position="185"/>
    </location>
</feature>
<reference evidence="8 9" key="1">
    <citation type="submission" date="2021-03" db="EMBL/GenBank/DDBJ databases">
        <title>Metabolic Capacity of the Antarctic Cyanobacterium Phormidium pseudopriestleyi that Sustains Oxygenic Photosynthesis in the Presence of Hydrogen Sulfide.</title>
        <authorList>
            <person name="Lumian J.E."/>
            <person name="Jungblut A.D."/>
            <person name="Dillon M.L."/>
            <person name="Hawes I."/>
            <person name="Doran P.T."/>
            <person name="Mackey T.J."/>
            <person name="Dick G.J."/>
            <person name="Grettenberger C.L."/>
            <person name="Sumner D.Y."/>
        </authorList>
    </citation>
    <scope>NUCLEOTIDE SEQUENCE [LARGE SCALE GENOMIC DNA]</scope>
    <source>
        <strain evidence="8 9">FRX01</strain>
    </source>
</reference>
<evidence type="ECO:0000256" key="5">
    <source>
        <dbReference type="ARBA" id="ARBA00029605"/>
    </source>
</evidence>
<comment type="catalytic activity">
    <reaction evidence="1">
        <text>Release of N-terminal proline from a peptide.</text>
        <dbReference type="EC" id="3.4.11.5"/>
    </reaction>
</comment>
<feature type="domain" description="Serine aminopeptidase S33" evidence="7">
    <location>
        <begin position="249"/>
        <end position="350"/>
    </location>
</feature>
<gene>
    <name evidence="8" type="ORF">J0895_13770</name>
</gene>
<evidence type="ECO:0000313" key="8">
    <source>
        <dbReference type="EMBL" id="MBO0350161.1"/>
    </source>
</evidence>
<dbReference type="Gene3D" id="3.40.50.1820">
    <property type="entry name" value="alpha/beta hydrolase"/>
    <property type="match status" value="1"/>
</dbReference>
<comment type="caution">
    <text evidence="8">The sequence shown here is derived from an EMBL/GenBank/DDBJ whole genome shotgun (WGS) entry which is preliminary data.</text>
</comment>
<protein>
    <recommendedName>
        <fullName evidence="2">prolyl aminopeptidase</fullName>
        <ecNumber evidence="2">3.4.11.5</ecNumber>
    </recommendedName>
    <alternativeName>
        <fullName evidence="5">Prolyl aminopeptidase</fullName>
    </alternativeName>
</protein>
<evidence type="ECO:0000256" key="6">
    <source>
        <dbReference type="SAM" id="Phobius"/>
    </source>
</evidence>
<dbReference type="InterPro" id="IPR005944">
    <property type="entry name" value="Pro_iminopeptidase"/>
</dbReference>
<sequence length="522" mass="57278">MANDSSRLPHADSTQHLLRSLWRDRRIGAAIATAAALLLGFAIAHFMPRGPATATTALIVMITSFAVGGVAGLVMRSRWAMLLATIAYAIAIEIGRLNIIGPTVDAIRLNEPFGILALILGRGFHGLVGILPMILGVQWGIAIARSLSGKLVPKINSIHSIKLGGWAIAATIALIILAVCVALPASTPPILGANGKPLAGSIASLEKVRLGGQNQWIMLRSHSIDKPVLLYLSGGPGQSDLPYSRVLFDDLSRNFVVVSWDQRGTGKSYAAIDPTSTLTLDQAISDAIELTQYLRERFDEKKIYLLGESWGSILGVLAIQRQPELYYAWIGSGQMVNLRETDRRTYQDILALAIKTGDTSLATKMRAYGEPPYADSPYANAFVMGQYERLYQPYSPPQSYIQRGTAANLGPMGIFGSEYNLVEKVNVLRGLLDMFAVMYPQLQNIDFRKTIKQLEVPVYLLDGAAELKGRRDLAIEWFDILKAPRKQRFTFENAAHSVAFEQFEAFSKIMTETILPETYPKP</sequence>
<dbReference type="PANTHER" id="PTHR43722:SF1">
    <property type="entry name" value="PROLINE IMINOPEPTIDASE"/>
    <property type="match status" value="1"/>
</dbReference>
<dbReference type="EMBL" id="JAFLQW010000367">
    <property type="protein sequence ID" value="MBO0350161.1"/>
    <property type="molecule type" value="Genomic_DNA"/>
</dbReference>
<dbReference type="InterPro" id="IPR022742">
    <property type="entry name" value="Hydrolase_4"/>
</dbReference>
<keyword evidence="9" id="KW-1185">Reference proteome</keyword>
<feature type="transmembrane region" description="Helical" evidence="6">
    <location>
        <begin position="113"/>
        <end position="142"/>
    </location>
</feature>
<name>A0ABS3FSQ7_9CYAN</name>
<feature type="transmembrane region" description="Helical" evidence="6">
    <location>
        <begin position="81"/>
        <end position="101"/>
    </location>
</feature>
<evidence type="ECO:0000313" key="9">
    <source>
        <dbReference type="Proteomes" id="UP000664844"/>
    </source>
</evidence>
<keyword evidence="6" id="KW-0472">Membrane</keyword>
<accession>A0ABS3FSQ7</accession>
<evidence type="ECO:0000256" key="2">
    <source>
        <dbReference type="ARBA" id="ARBA00012568"/>
    </source>
</evidence>
<dbReference type="PRINTS" id="PR00793">
    <property type="entry name" value="PROAMNOPTASE"/>
</dbReference>
<evidence type="ECO:0000256" key="1">
    <source>
        <dbReference type="ARBA" id="ARBA00001585"/>
    </source>
</evidence>
<dbReference type="Pfam" id="PF12146">
    <property type="entry name" value="Hydrolase_4"/>
    <property type="match status" value="1"/>
</dbReference>
<dbReference type="Proteomes" id="UP000664844">
    <property type="component" value="Unassembled WGS sequence"/>
</dbReference>
<dbReference type="RefSeq" id="WP_207088653.1">
    <property type="nucleotide sequence ID" value="NZ_JAFLQW010000367.1"/>
</dbReference>
<feature type="transmembrane region" description="Helical" evidence="6">
    <location>
        <begin position="27"/>
        <end position="47"/>
    </location>
</feature>